<comment type="caution">
    <text evidence="1">The sequence shown here is derived from an EMBL/GenBank/DDBJ whole genome shotgun (WGS) entry which is preliminary data.</text>
</comment>
<gene>
    <name evidence="1" type="ORF">ADL29_05765</name>
</gene>
<keyword evidence="2" id="KW-1185">Reference proteome</keyword>
<sequence length="125" mass="14229">MLILAATTVSMPVASAAEVRGRAACVSTLEKAQSLNKKALEADGHHRPRTAFDYNRKTWTAIRDAQHRDCRGVRDEREIRHRLDSIADDVKTAERHNHYGRARKAMPYEEDVWAGIRRVLSLVTH</sequence>
<organism evidence="1 2">
    <name type="scientific">Streptomyces chattanoogensis</name>
    <dbReference type="NCBI Taxonomy" id="66876"/>
    <lineage>
        <taxon>Bacteria</taxon>
        <taxon>Bacillati</taxon>
        <taxon>Actinomycetota</taxon>
        <taxon>Actinomycetes</taxon>
        <taxon>Kitasatosporales</taxon>
        <taxon>Streptomycetaceae</taxon>
        <taxon>Streptomyces</taxon>
    </lineage>
</organism>
<dbReference type="PATRIC" id="fig|66876.3.peg.1271"/>
<evidence type="ECO:0000313" key="1">
    <source>
        <dbReference type="EMBL" id="KPC65947.1"/>
    </source>
</evidence>
<reference evidence="2" key="1">
    <citation type="submission" date="2015-07" db="EMBL/GenBank/DDBJ databases">
        <authorList>
            <person name="Ju K.-S."/>
            <person name="Doroghazi J.R."/>
            <person name="Metcalf W.W."/>
        </authorList>
    </citation>
    <scope>NUCLEOTIDE SEQUENCE [LARGE SCALE GENOMIC DNA]</scope>
    <source>
        <strain evidence="2">NRRL ISP-5002</strain>
    </source>
</reference>
<dbReference type="AlphaFoldDB" id="A0A0N1JZ20"/>
<proteinExistence type="predicted"/>
<dbReference type="EMBL" id="LGKG01000024">
    <property type="protein sequence ID" value="KPC65947.1"/>
    <property type="molecule type" value="Genomic_DNA"/>
</dbReference>
<accession>A0A0N1JZ20</accession>
<protein>
    <submittedName>
        <fullName evidence="1">Uncharacterized protein</fullName>
    </submittedName>
</protein>
<name>A0A0N1JZ20_9ACTN</name>
<evidence type="ECO:0000313" key="2">
    <source>
        <dbReference type="Proteomes" id="UP000037982"/>
    </source>
</evidence>
<dbReference type="Proteomes" id="UP000037982">
    <property type="component" value="Unassembled WGS sequence"/>
</dbReference>